<dbReference type="GO" id="GO:0003677">
    <property type="term" value="F:DNA binding"/>
    <property type="evidence" value="ECO:0007669"/>
    <property type="project" value="InterPro"/>
</dbReference>
<dbReference type="NCBIfam" id="TIGR00180">
    <property type="entry name" value="parB_part"/>
    <property type="match status" value="1"/>
</dbReference>
<dbReference type="Gene3D" id="3.90.1530.10">
    <property type="entry name" value="Conserved hypothetical protein from pyrococcus furiosus pfu- 392566-001, ParB domain"/>
    <property type="match status" value="1"/>
</dbReference>
<evidence type="ECO:0000259" key="1">
    <source>
        <dbReference type="SMART" id="SM00470"/>
    </source>
</evidence>
<evidence type="ECO:0000313" key="2">
    <source>
        <dbReference type="EMBL" id="EQD61431.1"/>
    </source>
</evidence>
<dbReference type="AlphaFoldDB" id="T1ALF0"/>
<proteinExistence type="predicted"/>
<dbReference type="SMART" id="SM00470">
    <property type="entry name" value="ParB"/>
    <property type="match status" value="1"/>
</dbReference>
<reference evidence="2" key="1">
    <citation type="submission" date="2013-08" db="EMBL/GenBank/DDBJ databases">
        <authorList>
            <person name="Mendez C."/>
            <person name="Richter M."/>
            <person name="Ferrer M."/>
            <person name="Sanchez J."/>
        </authorList>
    </citation>
    <scope>NUCLEOTIDE SEQUENCE</scope>
</reference>
<dbReference type="Pfam" id="PF02195">
    <property type="entry name" value="ParB_N"/>
    <property type="match status" value="1"/>
</dbReference>
<name>T1ALF0_9ZZZZ</name>
<protein>
    <submittedName>
        <fullName evidence="2">ParB-like partition protein</fullName>
    </submittedName>
</protein>
<feature type="domain" description="ParB-like N-terminal" evidence="1">
    <location>
        <begin position="20"/>
        <end position="110"/>
    </location>
</feature>
<comment type="caution">
    <text evidence="2">The sequence shown here is derived from an EMBL/GenBank/DDBJ whole genome shotgun (WGS) entry which is preliminary data.</text>
</comment>
<dbReference type="PANTHER" id="PTHR33375">
    <property type="entry name" value="CHROMOSOME-PARTITIONING PROTEIN PARB-RELATED"/>
    <property type="match status" value="1"/>
</dbReference>
<dbReference type="InterPro" id="IPR003115">
    <property type="entry name" value="ParB_N"/>
</dbReference>
<reference evidence="2" key="2">
    <citation type="journal article" date="2014" name="ISME J.">
        <title>Microbial stratification in low pH oxic and suboxic macroscopic growths along an acid mine drainage.</title>
        <authorList>
            <person name="Mendez-Garcia C."/>
            <person name="Mesa V."/>
            <person name="Sprenger R.R."/>
            <person name="Richter M."/>
            <person name="Diez M.S."/>
            <person name="Solano J."/>
            <person name="Bargiela R."/>
            <person name="Golyshina O.V."/>
            <person name="Manteca A."/>
            <person name="Ramos J.L."/>
            <person name="Gallego J.R."/>
            <person name="Llorente I."/>
            <person name="Martins Dos Santos V.A."/>
            <person name="Jensen O.N."/>
            <person name="Pelaez A.I."/>
            <person name="Sanchez J."/>
            <person name="Ferrer M."/>
        </authorList>
    </citation>
    <scope>NUCLEOTIDE SEQUENCE</scope>
</reference>
<dbReference type="SUPFAM" id="SSF110849">
    <property type="entry name" value="ParB/Sulfiredoxin"/>
    <property type="match status" value="1"/>
</dbReference>
<dbReference type="InterPro" id="IPR050336">
    <property type="entry name" value="Chromosome_partition/occlusion"/>
</dbReference>
<dbReference type="InterPro" id="IPR036086">
    <property type="entry name" value="ParB/Sulfiredoxin_sf"/>
</dbReference>
<dbReference type="PANTHER" id="PTHR33375:SF1">
    <property type="entry name" value="CHROMOSOME-PARTITIONING PROTEIN PARB-RELATED"/>
    <property type="match status" value="1"/>
</dbReference>
<dbReference type="GO" id="GO:0005694">
    <property type="term" value="C:chromosome"/>
    <property type="evidence" value="ECO:0007669"/>
    <property type="project" value="TreeGrafter"/>
</dbReference>
<dbReference type="GO" id="GO:0007059">
    <property type="term" value="P:chromosome segregation"/>
    <property type="evidence" value="ECO:0007669"/>
    <property type="project" value="TreeGrafter"/>
</dbReference>
<dbReference type="EMBL" id="AUZY01004874">
    <property type="protein sequence ID" value="EQD61431.1"/>
    <property type="molecule type" value="Genomic_DNA"/>
</dbReference>
<organism evidence="2">
    <name type="scientific">mine drainage metagenome</name>
    <dbReference type="NCBI Taxonomy" id="410659"/>
    <lineage>
        <taxon>unclassified sequences</taxon>
        <taxon>metagenomes</taxon>
        <taxon>ecological metagenomes</taxon>
    </lineage>
</organism>
<dbReference type="InterPro" id="IPR004437">
    <property type="entry name" value="ParB/RepB/Spo0J"/>
</dbReference>
<gene>
    <name evidence="2" type="ORF">B1B_07643</name>
</gene>
<sequence length="205" mass="22751">MPATATENESALPDYEDRIRKIPLDSLTAGVTNVRTDPGNVTDLSQSIRVRGLEHPILVRPAPNNPGMFEVVAGSRRLAAVREIGWKRIDARVVNCDEADALCLSLDENEKRGNLSAREVGEVVHRMMGLCPEDPGNERAVFKWIANKLGWKVRSPKGREYPDINRVRKALEDAEFQKLVPGITIKVRNQGTSNARPPPSAWPGR</sequence>
<accession>T1ALF0</accession>